<dbReference type="KEGG" id="cia:BEN51_04795"/>
<evidence type="ECO:0000313" key="1">
    <source>
        <dbReference type="EMBL" id="ASW42812.1"/>
    </source>
</evidence>
<name>A0A343JBA4_9CLOT</name>
<dbReference type="EMBL" id="CP016786">
    <property type="protein sequence ID" value="ASW42812.1"/>
    <property type="molecule type" value="Genomic_DNA"/>
</dbReference>
<dbReference type="AlphaFoldDB" id="A0A343JBA4"/>
<keyword evidence="1" id="KW-0966">Cell projection</keyword>
<dbReference type="NCBIfam" id="NF038110">
    <property type="entry name" value="Lys_methyl_FliB"/>
    <property type="match status" value="1"/>
</dbReference>
<keyword evidence="1" id="KW-0969">Cilium</keyword>
<evidence type="ECO:0000313" key="2">
    <source>
        <dbReference type="Proteomes" id="UP000264883"/>
    </source>
</evidence>
<keyword evidence="1" id="KW-0282">Flagellum</keyword>
<organism evidence="1 2">
    <name type="scientific">Clostridium isatidis</name>
    <dbReference type="NCBI Taxonomy" id="182773"/>
    <lineage>
        <taxon>Bacteria</taxon>
        <taxon>Bacillati</taxon>
        <taxon>Bacillota</taxon>
        <taxon>Clostridia</taxon>
        <taxon>Eubacteriales</taxon>
        <taxon>Clostridiaceae</taxon>
        <taxon>Clostridium</taxon>
    </lineage>
</organism>
<protein>
    <submittedName>
        <fullName evidence="1">Flagellar protein FliB</fullName>
    </submittedName>
</protein>
<dbReference type="RefSeq" id="WP_119864945.1">
    <property type="nucleotide sequence ID" value="NZ_CP016786.1"/>
</dbReference>
<dbReference type="OrthoDB" id="86584at2"/>
<dbReference type="Proteomes" id="UP000264883">
    <property type="component" value="Chromosome"/>
</dbReference>
<sequence length="385" mass="45604">MKIRKPDYFDKFKCIASKCEDTCCAGWGIVIDDKSYKYYLSVEGKFGEELRSKIIREDGENIFQLKGNRCSFLNNDNLCDIYNNLGQEALCHTCKQYPRFSEEFGSLREIGISLSCPEAARIILGQTSKTEFKLSDNEEEVNNYNDINAMLYINLLQCRKIVLDLLQDRNLDIKIRAALSLVFINEIQEQIDKNNINGIKSIKDKYLNKSLINKIINSFAVYERKEDKKYIYIKELFKIFKDELEHITYDPLSLEKGLQYFWQSKEDKEVYLKINTDFNNYYKEENYQFEHILVYFTYKYFLKAVFDYDLIGKMKISIVSTIMIKELCAIRFFENKEFTFKDLVDIAHTYSKDIEHSEENVEKLQELFETNKNFTIDKLLTVLLN</sequence>
<reference evidence="1 2" key="1">
    <citation type="submission" date="2016-08" db="EMBL/GenBank/DDBJ databases">
        <title>Complete Genome Sequence Of The Indigo Reducing Clostridium isatidis DSM15098.</title>
        <authorList>
            <person name="Little G.T."/>
            <person name="Minton N.P."/>
        </authorList>
    </citation>
    <scope>NUCLEOTIDE SEQUENCE [LARGE SCALE GENOMIC DNA]</scope>
    <source>
        <strain evidence="1 2">DSM 15098</strain>
    </source>
</reference>
<proteinExistence type="predicted"/>
<keyword evidence="2" id="KW-1185">Reference proteome</keyword>
<accession>A0A343JBA4</accession>
<gene>
    <name evidence="1" type="ORF">BEN51_04795</name>
</gene>